<name>A0ABM4B7M3_HYDVU</name>
<sequence length="929" mass="107957">MMTTYTLSSIASVGSTNGKNMRANDASSNEKLQDLENQYVHNKLSPNSIQKTQDPIQFVSKTDSIKQMELLRGQINSILCSSNADYLREDLNISNASSTDTVTLLRGHNLNELQFDERVLMSSLNSTALAKTSEQITQAYVDTSLVAENTILKESNRRERARRKYHEEQTSELQAKLLQCQDQLAVALSTERKKTIMIEQLDKNLAIVVNDWKKQEEERISAIFKLTREKEILLSSQQKQDQMLKRFEKDLADALQAYSNEQEKIQELNSHHKSQIDFLEKEKFTISKHFSDLQASNLNLKEINKKNEKVISEFENNQHVQKMENERLEKANNHLNEQIKLISKSYEEQIELVQKAVDDAQNESQDLLKKNLSLSHTVQQLMSEKESLNKEKDTLRTELKLLQTKFDVLKTKQDSEIKTKLEEEFNQKIYEIQHQIMTTESDLRNSEKKRLNELTAKHKDEVLQISLTYKKEIQLAKDTILKIQSQYEERLQDLEKMVVDLNIQNKFYKSKIKDLTSCLNAVKRHTTSIILAEEEQLMVDNGAQEYTDQLSSTLRSDSQLHLPLKASNNEYLNFRENDQYQNELRSQEVIKYFENKNNNENLSSMQCQNSPVSNLQRSSDLTNRRSPQYFNSKPFSLHAENCRPNTETFTSHIEKADCIQKQADIISYNELAKHNLGNHSFTFKEIVDQHSFHDAMLDTRPSRDILNQSQHFNEKNALNGSSQESSKLVIGLQNNSQPLKTKEESEREEQLYHFIQKLLQSSPSHISGRIEQEKNLLNLISDQVDHLMNETQRTKKINSLPIKNALTYREQKHEKRKDEGVENSKKVKDYLNAVDASNKQVIHLTKNVDIIEDNIDQNKLIKKSTQDSKMTHKKGRETRFSKEKQKTLKDKQKTKLKLKESDATQHTTAKDDTKYLKKDGKRSITPIWK</sequence>
<dbReference type="PANTHER" id="PTHR34439:SF1">
    <property type="entry name" value="CENTROBIN"/>
    <property type="match status" value="1"/>
</dbReference>
<proteinExistence type="predicted"/>
<dbReference type="RefSeq" id="XP_065644871.1">
    <property type="nucleotide sequence ID" value="XM_065788799.1"/>
</dbReference>
<feature type="region of interest" description="Disordered" evidence="2">
    <location>
        <begin position="862"/>
        <end position="929"/>
    </location>
</feature>
<dbReference type="InterPro" id="IPR038923">
    <property type="entry name" value="Centrobin"/>
</dbReference>
<feature type="compositionally biased region" description="Basic and acidic residues" evidence="2">
    <location>
        <begin position="877"/>
        <end position="922"/>
    </location>
</feature>
<keyword evidence="1" id="KW-0175">Coiled coil</keyword>
<evidence type="ECO:0000256" key="1">
    <source>
        <dbReference type="SAM" id="Coils"/>
    </source>
</evidence>
<feature type="coiled-coil region" evidence="1">
    <location>
        <begin position="484"/>
        <end position="511"/>
    </location>
</feature>
<evidence type="ECO:0000256" key="2">
    <source>
        <dbReference type="SAM" id="MobiDB-lite"/>
    </source>
</evidence>
<protein>
    <submittedName>
        <fullName evidence="4">Trichohyalin isoform X3</fullName>
    </submittedName>
</protein>
<gene>
    <name evidence="4" type="primary">LOC101236793</name>
</gene>
<reference evidence="3" key="1">
    <citation type="submission" date="2025-05" db="UniProtKB">
        <authorList>
            <consortium name="RefSeq"/>
        </authorList>
    </citation>
    <scope>NUCLEOTIDE SEQUENCE [LARGE SCALE GENOMIC DNA]</scope>
</reference>
<feature type="coiled-coil region" evidence="1">
    <location>
        <begin position="244"/>
        <end position="412"/>
    </location>
</feature>
<organism evidence="3 4">
    <name type="scientific">Hydra vulgaris</name>
    <name type="common">Hydra</name>
    <name type="synonym">Hydra attenuata</name>
    <dbReference type="NCBI Taxonomy" id="6087"/>
    <lineage>
        <taxon>Eukaryota</taxon>
        <taxon>Metazoa</taxon>
        <taxon>Cnidaria</taxon>
        <taxon>Hydrozoa</taxon>
        <taxon>Hydroidolina</taxon>
        <taxon>Anthoathecata</taxon>
        <taxon>Aplanulata</taxon>
        <taxon>Hydridae</taxon>
        <taxon>Hydra</taxon>
    </lineage>
</organism>
<accession>A0ABM4B7M3</accession>
<dbReference type="GeneID" id="101236793"/>
<reference evidence="4" key="2">
    <citation type="submission" date="2025-08" db="UniProtKB">
        <authorList>
            <consortium name="RefSeq"/>
        </authorList>
    </citation>
    <scope>IDENTIFICATION</scope>
</reference>
<evidence type="ECO:0000313" key="4">
    <source>
        <dbReference type="RefSeq" id="XP_065644871.1"/>
    </source>
</evidence>
<evidence type="ECO:0000313" key="3">
    <source>
        <dbReference type="Proteomes" id="UP001652625"/>
    </source>
</evidence>
<dbReference type="Proteomes" id="UP001652625">
    <property type="component" value="Chromosome 01"/>
</dbReference>
<feature type="region of interest" description="Disordered" evidence="2">
    <location>
        <begin position="602"/>
        <end position="624"/>
    </location>
</feature>
<keyword evidence="3" id="KW-1185">Reference proteome</keyword>
<dbReference type="PANTHER" id="PTHR34439">
    <property type="entry name" value="CENTROBIN"/>
    <property type="match status" value="1"/>
</dbReference>